<reference evidence="6 7" key="1">
    <citation type="submission" date="2015-04" db="EMBL/GenBank/DDBJ databases">
        <authorList>
            <person name="Syromyatnikov M.Y."/>
            <person name="Popov V.N."/>
        </authorList>
    </citation>
    <scope>NUCLEOTIDE SEQUENCE [LARGE SCALE GENOMIC DNA]</scope>
    <source>
        <strain evidence="6">WF-38-12</strain>
    </source>
</reference>
<feature type="compositionally biased region" description="Polar residues" evidence="4">
    <location>
        <begin position="80"/>
        <end position="114"/>
    </location>
</feature>
<feature type="region of interest" description="Disordered" evidence="4">
    <location>
        <begin position="691"/>
        <end position="713"/>
    </location>
</feature>
<accession>A0A0U1LTE1</accession>
<organism evidence="6 7">
    <name type="scientific">Talaromyces islandicus</name>
    <name type="common">Penicillium islandicum</name>
    <dbReference type="NCBI Taxonomy" id="28573"/>
    <lineage>
        <taxon>Eukaryota</taxon>
        <taxon>Fungi</taxon>
        <taxon>Dikarya</taxon>
        <taxon>Ascomycota</taxon>
        <taxon>Pezizomycotina</taxon>
        <taxon>Eurotiomycetes</taxon>
        <taxon>Eurotiomycetidae</taxon>
        <taxon>Eurotiales</taxon>
        <taxon>Trichocomaceae</taxon>
        <taxon>Talaromyces</taxon>
        <taxon>Talaromyces sect. Islandici</taxon>
    </lineage>
</organism>
<dbReference type="PANTHER" id="PTHR47424:SF4">
    <property type="entry name" value="ZN(II)2CYS6 TRANSCRIPTION FACTOR (EUROFUNG)"/>
    <property type="match status" value="1"/>
</dbReference>
<name>A0A0U1LTE1_TALIS</name>
<dbReference type="GO" id="GO:0008270">
    <property type="term" value="F:zinc ion binding"/>
    <property type="evidence" value="ECO:0007669"/>
    <property type="project" value="InterPro"/>
</dbReference>
<sequence length="738" mass="83548">MHGSPSVVLSARAIPSAQRHSVPTSDSRNPPFSIPGFRDHIDRQKKALKRHCVAHARKDPEAKRPAHGLQTPRGFRRHVATSSTSPDPTTWQTSVSWAGSSFTSSPGTSVDSRPSASAPFIVPHLFHTIPETLESTDSILVSNNHAVQDPVGCLTGRSFMQEVEKAIIEKLGDIPQVALSVPGQSHKNPSSIPPSYDSRQKDLDYPLPTREKADSLLSSYWSYVHVLYPFLDKSQTEEEFDKIWKQEISITGQKSFLCLLNSIFAISSRHVRFAGPDHEHFAATFCLRAQEFLDIESCSIRSVQSYLLLALYFQSIDDPRKCWMFVGLAIRTAQILELHRIETSERESDCRTRDLLRKVWHGCVLMDREVSMIYGRSCMIDPKTAAATPLSTIEEETSKLGHVQSHTNEARQTHAADFYIHCLGLYDILYDVLLHLYSSKCPRQSENGGFYPEHFLPFQDNTLIVKLEERLSKWESMIPNYYKTGSQSPYSNINGLLVRRRVILRQRHLHVHLLLLRPMLQNFITSEFRNKGEPLPIGSLLSHRVSLQCAIVCVKVAQEAIDTIYVNEGTSSDEMRNLSAWWYNAIFLYTSATVLIAASLSSSVVAEVSQDSVYDSFHKAVAVLRQYATFNKSILRMTTALHILSSAIPKNYSRIKQAWQRNEGNNDEPMSEDANTAATFQYWCPLRPDRRQASPSNDPKAHYHSKSNHQAPSQSLSNLDLIFNPDDFTWLIKIPFYT</sequence>
<keyword evidence="3" id="KW-0539">Nucleus</keyword>
<dbReference type="CDD" id="cd12148">
    <property type="entry name" value="fungal_TF_MHR"/>
    <property type="match status" value="1"/>
</dbReference>
<dbReference type="SMART" id="SM00906">
    <property type="entry name" value="Fungal_trans"/>
    <property type="match status" value="1"/>
</dbReference>
<keyword evidence="2" id="KW-0804">Transcription</keyword>
<evidence type="ECO:0000256" key="1">
    <source>
        <dbReference type="ARBA" id="ARBA00023015"/>
    </source>
</evidence>
<evidence type="ECO:0000256" key="2">
    <source>
        <dbReference type="ARBA" id="ARBA00023163"/>
    </source>
</evidence>
<dbReference type="Proteomes" id="UP000054383">
    <property type="component" value="Unassembled WGS sequence"/>
</dbReference>
<dbReference type="Pfam" id="PF04082">
    <property type="entry name" value="Fungal_trans"/>
    <property type="match status" value="1"/>
</dbReference>
<feature type="region of interest" description="Disordered" evidence="4">
    <location>
        <begin position="77"/>
        <end position="114"/>
    </location>
</feature>
<keyword evidence="1" id="KW-0805">Transcription regulation</keyword>
<dbReference type="OrthoDB" id="4481633at2759"/>
<dbReference type="GO" id="GO:0005634">
    <property type="term" value="C:nucleus"/>
    <property type="evidence" value="ECO:0007669"/>
    <property type="project" value="TreeGrafter"/>
</dbReference>
<feature type="domain" description="Xylanolytic transcriptional activator regulatory" evidence="5">
    <location>
        <begin position="322"/>
        <end position="397"/>
    </location>
</feature>
<keyword evidence="7" id="KW-1185">Reference proteome</keyword>
<evidence type="ECO:0000313" key="7">
    <source>
        <dbReference type="Proteomes" id="UP000054383"/>
    </source>
</evidence>
<feature type="compositionally biased region" description="Polar residues" evidence="4">
    <location>
        <begin position="18"/>
        <end position="30"/>
    </location>
</feature>
<dbReference type="AlphaFoldDB" id="A0A0U1LTE1"/>
<proteinExistence type="predicted"/>
<dbReference type="PANTHER" id="PTHR47424">
    <property type="entry name" value="REGULATORY PROTEIN GAL4"/>
    <property type="match status" value="1"/>
</dbReference>
<dbReference type="InterPro" id="IPR051127">
    <property type="entry name" value="Fungal_SecMet_Regulators"/>
</dbReference>
<dbReference type="GO" id="GO:0000978">
    <property type="term" value="F:RNA polymerase II cis-regulatory region sequence-specific DNA binding"/>
    <property type="evidence" value="ECO:0007669"/>
    <property type="project" value="TreeGrafter"/>
</dbReference>
<evidence type="ECO:0000256" key="4">
    <source>
        <dbReference type="SAM" id="MobiDB-lite"/>
    </source>
</evidence>
<feature type="region of interest" description="Disordered" evidence="4">
    <location>
        <begin position="180"/>
        <end position="201"/>
    </location>
</feature>
<protein>
    <submittedName>
        <fullName evidence="6">TY1 enhancer activator</fullName>
    </submittedName>
</protein>
<gene>
    <name evidence="6" type="ORF">PISL3812_03687</name>
</gene>
<dbReference type="GO" id="GO:0000435">
    <property type="term" value="P:positive regulation of transcription from RNA polymerase II promoter by galactose"/>
    <property type="evidence" value="ECO:0007669"/>
    <property type="project" value="TreeGrafter"/>
</dbReference>
<dbReference type="GO" id="GO:0006351">
    <property type="term" value="P:DNA-templated transcription"/>
    <property type="evidence" value="ECO:0007669"/>
    <property type="project" value="InterPro"/>
</dbReference>
<evidence type="ECO:0000256" key="3">
    <source>
        <dbReference type="ARBA" id="ARBA00023242"/>
    </source>
</evidence>
<dbReference type="GO" id="GO:0000981">
    <property type="term" value="F:DNA-binding transcription factor activity, RNA polymerase II-specific"/>
    <property type="evidence" value="ECO:0007669"/>
    <property type="project" value="TreeGrafter"/>
</dbReference>
<evidence type="ECO:0000259" key="5">
    <source>
        <dbReference type="SMART" id="SM00906"/>
    </source>
</evidence>
<feature type="region of interest" description="Disordered" evidence="4">
    <location>
        <begin position="1"/>
        <end position="38"/>
    </location>
</feature>
<evidence type="ECO:0000313" key="6">
    <source>
        <dbReference type="EMBL" id="CRG86677.1"/>
    </source>
</evidence>
<dbReference type="EMBL" id="CVMT01000002">
    <property type="protein sequence ID" value="CRG86677.1"/>
    <property type="molecule type" value="Genomic_DNA"/>
</dbReference>
<dbReference type="InterPro" id="IPR007219">
    <property type="entry name" value="XnlR_reg_dom"/>
</dbReference>
<dbReference type="OMA" id="TFQYWCP"/>